<feature type="binding site" evidence="8">
    <location>
        <position position="135"/>
    </location>
    <ligand>
        <name>ATP</name>
        <dbReference type="ChEBI" id="CHEBI:30616"/>
    </ligand>
</feature>
<comment type="function">
    <text evidence="8">Nucleotidyltransferase involved in the post-translational modification of proteins. It can catalyze the addition of adenosine monophosphate (AMP) or uridine monophosphate (UMP) to a protein, resulting in modifications known as AMPylation and UMPylation.</text>
</comment>
<dbReference type="NCBIfam" id="NF000658">
    <property type="entry name" value="PRK00029.1"/>
    <property type="match status" value="1"/>
</dbReference>
<evidence type="ECO:0000256" key="5">
    <source>
        <dbReference type="ARBA" id="ARBA00022741"/>
    </source>
</evidence>
<comment type="catalytic activity">
    <reaction evidence="8">
        <text>L-seryl-[protein] + UTP = O-(5'-uridylyl)-L-seryl-[protein] + diphosphate</text>
        <dbReference type="Rhea" id="RHEA:64604"/>
        <dbReference type="Rhea" id="RHEA-COMP:9863"/>
        <dbReference type="Rhea" id="RHEA-COMP:16635"/>
        <dbReference type="ChEBI" id="CHEBI:29999"/>
        <dbReference type="ChEBI" id="CHEBI:33019"/>
        <dbReference type="ChEBI" id="CHEBI:46398"/>
        <dbReference type="ChEBI" id="CHEBI:156051"/>
    </reaction>
</comment>
<keyword evidence="6 8" id="KW-0067">ATP-binding</keyword>
<dbReference type="EC" id="2.7.7.108" evidence="8"/>
<comment type="cofactor">
    <cofactor evidence="8">
        <name>Mg(2+)</name>
        <dbReference type="ChEBI" id="CHEBI:18420"/>
    </cofactor>
    <cofactor evidence="8">
        <name>Mn(2+)</name>
        <dbReference type="ChEBI" id="CHEBI:29035"/>
    </cofactor>
</comment>
<dbReference type="Proteomes" id="UP000295341">
    <property type="component" value="Unassembled WGS sequence"/>
</dbReference>
<feature type="binding site" evidence="8">
    <location>
        <position position="123"/>
    </location>
    <ligand>
        <name>ATP</name>
        <dbReference type="ChEBI" id="CHEBI:30616"/>
    </ligand>
</feature>
<comment type="catalytic activity">
    <reaction evidence="8">
        <text>L-histidyl-[protein] + UTP = N(tele)-(5'-uridylyl)-L-histidyl-[protein] + diphosphate</text>
        <dbReference type="Rhea" id="RHEA:83891"/>
        <dbReference type="Rhea" id="RHEA-COMP:9745"/>
        <dbReference type="Rhea" id="RHEA-COMP:20239"/>
        <dbReference type="ChEBI" id="CHEBI:29979"/>
        <dbReference type="ChEBI" id="CHEBI:33019"/>
        <dbReference type="ChEBI" id="CHEBI:46398"/>
        <dbReference type="ChEBI" id="CHEBI:233474"/>
    </reaction>
</comment>
<dbReference type="GO" id="GO:0030145">
    <property type="term" value="F:manganese ion binding"/>
    <property type="evidence" value="ECO:0007669"/>
    <property type="project" value="UniProtKB-UniRule"/>
</dbReference>
<evidence type="ECO:0000256" key="6">
    <source>
        <dbReference type="ARBA" id="ARBA00022840"/>
    </source>
</evidence>
<feature type="binding site" evidence="8">
    <location>
        <position position="193"/>
    </location>
    <ligand>
        <name>ATP</name>
        <dbReference type="ChEBI" id="CHEBI:30616"/>
    </ligand>
</feature>
<dbReference type="HAMAP" id="MF_00692">
    <property type="entry name" value="SelO"/>
    <property type="match status" value="1"/>
</dbReference>
<dbReference type="EMBL" id="SOBT01000008">
    <property type="protein sequence ID" value="TDU30748.1"/>
    <property type="molecule type" value="Genomic_DNA"/>
</dbReference>
<protein>
    <recommendedName>
        <fullName evidence="8">Protein nucleotidyltransferase YdiU</fullName>
        <ecNumber evidence="8">2.7.7.-</ecNumber>
    </recommendedName>
    <alternativeName>
        <fullName evidence="8">Protein adenylyltransferase YdiU</fullName>
        <ecNumber evidence="8">2.7.7.108</ecNumber>
    </alternativeName>
    <alternativeName>
        <fullName evidence="8">Protein uridylyltransferase YdiU</fullName>
        <ecNumber evidence="8">2.7.7.-</ecNumber>
    </alternativeName>
</protein>
<sequence length="503" mass="55449">MATLAQNAGMSNPLLGLDWVDHFSKLPDAYFSRVAPEPLSAPRMVHFNAPLAAQLGLPASSAGDADLLAMLSGNATRPDTTPIATVYAGHQFGTFVPQLGDGRAMLLGQVRNAGGELFEVQLKGAGHTPYSRFADGRAVLRSSIREYLCSEAMHALGIPTTRALSLSASPDPVRREEIEGAAIVCRIAPSFVRFGHFEFFYYQQRNEMLAPLADHLIRDHFPQFADFPNKYAAWLTEVVERTARLTAQWQNVGFCHGVMNTDNMSALGLTIDYGPFGFLDGFASGHICNHSDEAGRYAYEQQPRIGYWNSSKLLQATLPLLHEQPEQAVEIAQGILGRYPAAYADAVLGGWCAKLGFQEVREGDRDLVNLFLNILDRGSNDFTRCFRGLAQVSTTSDAAPAIRDEITDVAAFDAWLSSYRARLQAESTDDAARAVRMNRVNPKYVLRNHLLQAAIEQSEHGIDTEVDRLFQLLSRPFDEQPEFESYAAQPPEWARAISVSCSS</sequence>
<evidence type="ECO:0000256" key="8">
    <source>
        <dbReference type="HAMAP-Rule" id="MF_00692"/>
    </source>
</evidence>
<comment type="catalytic activity">
    <reaction evidence="8">
        <text>L-tyrosyl-[protein] + ATP = O-(5'-adenylyl)-L-tyrosyl-[protein] + diphosphate</text>
        <dbReference type="Rhea" id="RHEA:54288"/>
        <dbReference type="Rhea" id="RHEA-COMP:10136"/>
        <dbReference type="Rhea" id="RHEA-COMP:13846"/>
        <dbReference type="ChEBI" id="CHEBI:30616"/>
        <dbReference type="ChEBI" id="CHEBI:33019"/>
        <dbReference type="ChEBI" id="CHEBI:46858"/>
        <dbReference type="ChEBI" id="CHEBI:83624"/>
        <dbReference type="EC" id="2.7.7.108"/>
    </reaction>
</comment>
<evidence type="ECO:0000313" key="9">
    <source>
        <dbReference type="EMBL" id="TDU30748.1"/>
    </source>
</evidence>
<dbReference type="AlphaFoldDB" id="A0A4R7PA34"/>
<keyword evidence="4 8" id="KW-0479">Metal-binding</keyword>
<feature type="binding site" evidence="8">
    <location>
        <position position="263"/>
    </location>
    <ligand>
        <name>Mg(2+)</name>
        <dbReference type="ChEBI" id="CHEBI:18420"/>
    </ligand>
</feature>
<feature type="active site" description="Proton acceptor" evidence="8">
    <location>
        <position position="262"/>
    </location>
</feature>
<feature type="binding site" evidence="8">
    <location>
        <position position="272"/>
    </location>
    <ligand>
        <name>Mg(2+)</name>
        <dbReference type="ChEBI" id="CHEBI:18420"/>
    </ligand>
</feature>
<feature type="binding site" evidence="8">
    <location>
        <position position="272"/>
    </location>
    <ligand>
        <name>ATP</name>
        <dbReference type="ChEBI" id="CHEBI:30616"/>
    </ligand>
</feature>
<name>A0A4R7PA34_9GAMM</name>
<dbReference type="Pfam" id="PF02696">
    <property type="entry name" value="SelO"/>
    <property type="match status" value="1"/>
</dbReference>
<comment type="similarity">
    <text evidence="1 8">Belongs to the SELO family.</text>
</comment>
<keyword evidence="2 8" id="KW-0808">Transferase</keyword>
<dbReference type="GO" id="GO:0000287">
    <property type="term" value="F:magnesium ion binding"/>
    <property type="evidence" value="ECO:0007669"/>
    <property type="project" value="UniProtKB-UniRule"/>
</dbReference>
<gene>
    <name evidence="8" type="primary">ydiU</name>
    <name evidence="8" type="synonym">selO</name>
    <name evidence="9" type="ORF">DFR24_0102</name>
</gene>
<evidence type="ECO:0000256" key="4">
    <source>
        <dbReference type="ARBA" id="ARBA00022723"/>
    </source>
</evidence>
<dbReference type="PANTHER" id="PTHR32057">
    <property type="entry name" value="PROTEIN ADENYLYLTRANSFERASE SELO, MITOCHONDRIAL"/>
    <property type="match status" value="1"/>
</dbReference>
<keyword evidence="3 8" id="KW-0548">Nucleotidyltransferase</keyword>
<evidence type="ECO:0000256" key="7">
    <source>
        <dbReference type="ARBA" id="ARBA00022842"/>
    </source>
</evidence>
<evidence type="ECO:0000256" key="3">
    <source>
        <dbReference type="ARBA" id="ARBA00022695"/>
    </source>
</evidence>
<dbReference type="PANTHER" id="PTHR32057:SF14">
    <property type="entry name" value="PROTEIN ADENYLYLTRANSFERASE SELO, MITOCHONDRIAL"/>
    <property type="match status" value="1"/>
</dbReference>
<feature type="binding site" evidence="8">
    <location>
        <position position="102"/>
    </location>
    <ligand>
        <name>ATP</name>
        <dbReference type="ChEBI" id="CHEBI:30616"/>
    </ligand>
</feature>
<comment type="catalytic activity">
    <reaction evidence="8">
        <text>L-seryl-[protein] + ATP = 3-O-(5'-adenylyl)-L-seryl-[protein] + diphosphate</text>
        <dbReference type="Rhea" id="RHEA:58120"/>
        <dbReference type="Rhea" id="RHEA-COMP:9863"/>
        <dbReference type="Rhea" id="RHEA-COMP:15073"/>
        <dbReference type="ChEBI" id="CHEBI:29999"/>
        <dbReference type="ChEBI" id="CHEBI:30616"/>
        <dbReference type="ChEBI" id="CHEBI:33019"/>
        <dbReference type="ChEBI" id="CHEBI:142516"/>
        <dbReference type="EC" id="2.7.7.108"/>
    </reaction>
</comment>
<keyword evidence="5 8" id="KW-0547">Nucleotide-binding</keyword>
<feature type="binding site" evidence="8">
    <location>
        <position position="100"/>
    </location>
    <ligand>
        <name>ATP</name>
        <dbReference type="ChEBI" id="CHEBI:30616"/>
    </ligand>
</feature>
<proteinExistence type="inferred from homology"/>
<evidence type="ECO:0000313" key="10">
    <source>
        <dbReference type="Proteomes" id="UP000295341"/>
    </source>
</evidence>
<accession>A0A4R7PA34</accession>
<feature type="binding site" evidence="8">
    <location>
        <position position="136"/>
    </location>
    <ligand>
        <name>ATP</name>
        <dbReference type="ChEBI" id="CHEBI:30616"/>
    </ligand>
</feature>
<reference evidence="9 10" key="1">
    <citation type="submission" date="2019-03" db="EMBL/GenBank/DDBJ databases">
        <title>Genomic Encyclopedia of Type Strains, Phase IV (KMG-IV): sequencing the most valuable type-strain genomes for metagenomic binning, comparative biology and taxonomic classification.</title>
        <authorList>
            <person name="Goeker M."/>
        </authorList>
    </citation>
    <scope>NUCLEOTIDE SEQUENCE [LARGE SCALE GENOMIC DNA]</scope>
    <source>
        <strain evidence="9 10">DSM 26377</strain>
    </source>
</reference>
<keyword evidence="10" id="KW-1185">Reference proteome</keyword>
<keyword evidence="7 8" id="KW-0460">Magnesium</keyword>
<organism evidence="9 10">
    <name type="scientific">Panacagrimonas perspica</name>
    <dbReference type="NCBI Taxonomy" id="381431"/>
    <lineage>
        <taxon>Bacteria</taxon>
        <taxon>Pseudomonadati</taxon>
        <taxon>Pseudomonadota</taxon>
        <taxon>Gammaproteobacteria</taxon>
        <taxon>Nevskiales</taxon>
        <taxon>Nevskiaceae</taxon>
        <taxon>Panacagrimonas</taxon>
    </lineage>
</organism>
<keyword evidence="8" id="KW-0464">Manganese</keyword>
<evidence type="ECO:0000256" key="2">
    <source>
        <dbReference type="ARBA" id="ARBA00022679"/>
    </source>
</evidence>
<feature type="binding site" evidence="8">
    <location>
        <position position="103"/>
    </location>
    <ligand>
        <name>ATP</name>
        <dbReference type="ChEBI" id="CHEBI:30616"/>
    </ligand>
</feature>
<evidence type="ECO:0000256" key="1">
    <source>
        <dbReference type="ARBA" id="ARBA00009747"/>
    </source>
</evidence>
<dbReference type="GO" id="GO:0005524">
    <property type="term" value="F:ATP binding"/>
    <property type="evidence" value="ECO:0007669"/>
    <property type="project" value="UniProtKB-UniRule"/>
</dbReference>
<dbReference type="GO" id="GO:0070733">
    <property type="term" value="F:AMPylase activity"/>
    <property type="evidence" value="ECO:0007669"/>
    <property type="project" value="UniProtKB-EC"/>
</dbReference>
<comment type="caution">
    <text evidence="9">The sequence shown here is derived from an EMBL/GenBank/DDBJ whole genome shotgun (WGS) entry which is preliminary data.</text>
</comment>
<comment type="catalytic activity">
    <reaction evidence="8">
        <text>L-tyrosyl-[protein] + UTP = O-(5'-uridylyl)-L-tyrosyl-[protein] + diphosphate</text>
        <dbReference type="Rhea" id="RHEA:83887"/>
        <dbReference type="Rhea" id="RHEA-COMP:10136"/>
        <dbReference type="Rhea" id="RHEA-COMP:20238"/>
        <dbReference type="ChEBI" id="CHEBI:33019"/>
        <dbReference type="ChEBI" id="CHEBI:46398"/>
        <dbReference type="ChEBI" id="CHEBI:46858"/>
        <dbReference type="ChEBI" id="CHEBI:90602"/>
    </reaction>
</comment>
<dbReference type="EC" id="2.7.7.-" evidence="8"/>
<dbReference type="InterPro" id="IPR003846">
    <property type="entry name" value="SelO"/>
</dbReference>
<comment type="catalytic activity">
    <reaction evidence="8">
        <text>L-threonyl-[protein] + ATP = 3-O-(5'-adenylyl)-L-threonyl-[protein] + diphosphate</text>
        <dbReference type="Rhea" id="RHEA:54292"/>
        <dbReference type="Rhea" id="RHEA-COMP:11060"/>
        <dbReference type="Rhea" id="RHEA-COMP:13847"/>
        <dbReference type="ChEBI" id="CHEBI:30013"/>
        <dbReference type="ChEBI" id="CHEBI:30616"/>
        <dbReference type="ChEBI" id="CHEBI:33019"/>
        <dbReference type="ChEBI" id="CHEBI:138113"/>
        <dbReference type="EC" id="2.7.7.108"/>
    </reaction>
</comment>
<feature type="binding site" evidence="8">
    <location>
        <position position="186"/>
    </location>
    <ligand>
        <name>ATP</name>
        <dbReference type="ChEBI" id="CHEBI:30616"/>
    </ligand>
</feature>